<evidence type="ECO:0000256" key="1">
    <source>
        <dbReference type="ARBA" id="ARBA00002265"/>
    </source>
</evidence>
<evidence type="ECO:0000256" key="8">
    <source>
        <dbReference type="ARBA" id="ARBA00026081"/>
    </source>
</evidence>
<keyword evidence="5 9" id="KW-0812">Transmembrane</keyword>
<evidence type="ECO:0000256" key="7">
    <source>
        <dbReference type="ARBA" id="ARBA00023136"/>
    </source>
</evidence>
<feature type="transmembrane region" description="Helical" evidence="9">
    <location>
        <begin position="56"/>
        <end position="77"/>
    </location>
</feature>
<feature type="transmembrane region" description="Helical" evidence="9">
    <location>
        <begin position="322"/>
        <end position="339"/>
    </location>
</feature>
<evidence type="ECO:0000313" key="11">
    <source>
        <dbReference type="Proteomes" id="UP001168167"/>
    </source>
</evidence>
<keyword evidence="6 9" id="KW-1133">Transmembrane helix</keyword>
<feature type="transmembrane region" description="Helical" evidence="9">
    <location>
        <begin position="17"/>
        <end position="36"/>
    </location>
</feature>
<comment type="function">
    <text evidence="1">Part of the ABC transporter complex LptBFG involved in the translocation of lipopolysaccharide (LPS) from the inner membrane to the outer membrane.</text>
</comment>
<keyword evidence="7 9" id="KW-0472">Membrane</keyword>
<dbReference type="Pfam" id="PF03739">
    <property type="entry name" value="LptF_LptG"/>
    <property type="match status" value="1"/>
</dbReference>
<dbReference type="EMBL" id="JANQAO010000001">
    <property type="protein sequence ID" value="MDM5146997.1"/>
    <property type="molecule type" value="Genomic_DNA"/>
</dbReference>
<keyword evidence="11" id="KW-1185">Reference proteome</keyword>
<accession>A0ABT7QJW2</accession>
<dbReference type="PANTHER" id="PTHR33529:SF7">
    <property type="entry name" value="LIPOPOLYSACCHARIDE EXPORT SYSTEM PERMEASE PROTEIN LPTF"/>
    <property type="match status" value="1"/>
</dbReference>
<evidence type="ECO:0000256" key="5">
    <source>
        <dbReference type="ARBA" id="ARBA00022692"/>
    </source>
</evidence>
<comment type="subcellular location">
    <subcellularLocation>
        <location evidence="2">Cell membrane</location>
        <topology evidence="2">Multi-pass membrane protein</topology>
    </subcellularLocation>
</comment>
<organism evidence="10 11">
    <name type="scientific">Candidatus Doriopsillibacter californiensis</name>
    <dbReference type="NCBI Taxonomy" id="2970740"/>
    <lineage>
        <taxon>Bacteria</taxon>
        <taxon>Pseudomonadati</taxon>
        <taxon>Pseudomonadota</taxon>
        <taxon>Gammaproteobacteria</taxon>
        <taxon>Candidatus Tethybacterales</taxon>
        <taxon>Candidatus Persebacteraceae</taxon>
        <taxon>Candidatus Doriopsillibacter</taxon>
    </lineage>
</organism>
<comment type="caution">
    <text evidence="10">The sequence shown here is derived from an EMBL/GenBank/DDBJ whole genome shotgun (WGS) entry which is preliminary data.</text>
</comment>
<comment type="subunit">
    <text evidence="8">Component of the lipopolysaccharide transport and assembly complex. The LptBFG transporter is composed of two ATP-binding proteins (LptB) and two transmembrane proteins (LptF and LptG).</text>
</comment>
<comment type="similarity">
    <text evidence="3">Belongs to the LptF/LptG family.</text>
</comment>
<feature type="transmembrane region" description="Helical" evidence="9">
    <location>
        <begin position="260"/>
        <end position="279"/>
    </location>
</feature>
<keyword evidence="4" id="KW-1003">Cell membrane</keyword>
<gene>
    <name evidence="10" type="ORF">NQX30_01170</name>
</gene>
<sequence>MIYQGAHIRDCARHMSIVFPIVLIISSLIFLSRLLPDTVAQALPTFSLWHFLSLTILKYIPQLLTVSVFTGVLLAIGRSFHEREMDVWFASGIGLRHFVLPEILFALPIVLAIAGASLYLSPWSVRTADALRAQLVSDVNPENIRAGEFGTTPGNIFTYFFNGDREDAGNIFIARNDGNFHEIIIAAKARRDTANDVELLALEHGVLYRLPRLADTGVAEATGFERMLINLPATQIASDSPRGATTKSLNWRDATERAEIIWRIHQPLAALFLVLLAPFIARSHPQLGRGIGFLIALLLFCIYLNLLYFVRGGVAGKDMSTIIALLLPPLAVFAVAWLIERPLRR</sequence>
<evidence type="ECO:0000256" key="6">
    <source>
        <dbReference type="ARBA" id="ARBA00022989"/>
    </source>
</evidence>
<evidence type="ECO:0000313" key="10">
    <source>
        <dbReference type="EMBL" id="MDM5146997.1"/>
    </source>
</evidence>
<evidence type="ECO:0000256" key="3">
    <source>
        <dbReference type="ARBA" id="ARBA00007725"/>
    </source>
</evidence>
<dbReference type="PANTHER" id="PTHR33529">
    <property type="entry name" value="SLR0882 PROTEIN-RELATED"/>
    <property type="match status" value="1"/>
</dbReference>
<evidence type="ECO:0000256" key="4">
    <source>
        <dbReference type="ARBA" id="ARBA00022475"/>
    </source>
</evidence>
<reference evidence="10" key="2">
    <citation type="journal article" date="2023" name="Microbiome">
        <title>Synthase-selected sorting approach identifies a beta-lactone synthase in a nudibranch symbiotic bacterium.</title>
        <authorList>
            <person name="Dzunkova M."/>
            <person name="La Clair J.J."/>
            <person name="Tyml T."/>
            <person name="Doud D."/>
            <person name="Schulz F."/>
            <person name="Piquer-Esteban S."/>
            <person name="Porcel Sanchis D."/>
            <person name="Osborn A."/>
            <person name="Robinson D."/>
            <person name="Louie K.B."/>
            <person name="Bowen B.P."/>
            <person name="Bowers R.M."/>
            <person name="Lee J."/>
            <person name="Arnau V."/>
            <person name="Diaz-Villanueva W."/>
            <person name="Stepanauskas R."/>
            <person name="Gosliner T."/>
            <person name="Date S.V."/>
            <person name="Northen T.R."/>
            <person name="Cheng J.F."/>
            <person name="Burkart M.D."/>
            <person name="Woyke T."/>
        </authorList>
    </citation>
    <scope>NUCLEOTIDE SEQUENCE</scope>
    <source>
        <strain evidence="10">Df01</strain>
    </source>
</reference>
<feature type="transmembrane region" description="Helical" evidence="9">
    <location>
        <begin position="98"/>
        <end position="120"/>
    </location>
</feature>
<name>A0ABT7QJW2_9GAMM</name>
<evidence type="ECO:0000256" key="2">
    <source>
        <dbReference type="ARBA" id="ARBA00004651"/>
    </source>
</evidence>
<feature type="transmembrane region" description="Helical" evidence="9">
    <location>
        <begin position="291"/>
        <end position="310"/>
    </location>
</feature>
<evidence type="ECO:0000256" key="9">
    <source>
        <dbReference type="SAM" id="Phobius"/>
    </source>
</evidence>
<reference evidence="10" key="1">
    <citation type="submission" date="2022-08" db="EMBL/GenBank/DDBJ databases">
        <authorList>
            <person name="Dzunkova M."/>
            <person name="La Clair J."/>
            <person name="Tyml T."/>
            <person name="Doud D."/>
            <person name="Schulz F."/>
            <person name="Piquer S."/>
            <person name="Porcel Sanchis D."/>
            <person name="Osborn A."/>
            <person name="Robinson D."/>
            <person name="Louie K.B."/>
            <person name="Bowen B.P."/>
            <person name="Bowers R."/>
            <person name="Lee J."/>
            <person name="Arnau Llombart V."/>
            <person name="Diaz Villanueva W."/>
            <person name="Gosliner T."/>
            <person name="Northen T."/>
            <person name="Cheng J.-F."/>
            <person name="Burkart M.D."/>
            <person name="Woyke T."/>
        </authorList>
    </citation>
    <scope>NUCLEOTIDE SEQUENCE</scope>
    <source>
        <strain evidence="10">Df01</strain>
    </source>
</reference>
<proteinExistence type="inferred from homology"/>
<dbReference type="InterPro" id="IPR005495">
    <property type="entry name" value="LptG/LptF_permease"/>
</dbReference>
<dbReference type="Proteomes" id="UP001168167">
    <property type="component" value="Unassembled WGS sequence"/>
</dbReference>
<protein>
    <submittedName>
        <fullName evidence="10">LptF/LptG family permease</fullName>
    </submittedName>
</protein>